<comment type="similarity">
    <text evidence="3">Belongs to the serpin family.</text>
</comment>
<feature type="compositionally biased region" description="Polar residues" evidence="4">
    <location>
        <begin position="1570"/>
        <end position="1587"/>
    </location>
</feature>
<feature type="compositionally biased region" description="Polar residues" evidence="4">
    <location>
        <begin position="1449"/>
        <end position="1463"/>
    </location>
</feature>
<feature type="compositionally biased region" description="Polar residues" evidence="4">
    <location>
        <begin position="1937"/>
        <end position="1947"/>
    </location>
</feature>
<keyword evidence="6" id="KW-1185">Reference proteome</keyword>
<dbReference type="InterPro" id="IPR023796">
    <property type="entry name" value="Serpin_dom"/>
</dbReference>
<evidence type="ECO:0000259" key="5">
    <source>
        <dbReference type="SMART" id="SM00093"/>
    </source>
</evidence>
<evidence type="ECO:0000313" key="7">
    <source>
        <dbReference type="RefSeq" id="XP_024939367.1"/>
    </source>
</evidence>
<reference evidence="7" key="1">
    <citation type="submission" date="2025-08" db="UniProtKB">
        <authorList>
            <consortium name="RefSeq"/>
        </authorList>
    </citation>
    <scope>IDENTIFICATION</scope>
</reference>
<feature type="compositionally biased region" description="Low complexity" evidence="4">
    <location>
        <begin position="2054"/>
        <end position="2065"/>
    </location>
</feature>
<feature type="compositionally biased region" description="Basic and acidic residues" evidence="4">
    <location>
        <begin position="1840"/>
        <end position="1853"/>
    </location>
</feature>
<dbReference type="InterPro" id="IPR000215">
    <property type="entry name" value="Serpin_fam"/>
</dbReference>
<feature type="region of interest" description="Disordered" evidence="4">
    <location>
        <begin position="1564"/>
        <end position="1651"/>
    </location>
</feature>
<feature type="compositionally biased region" description="Polar residues" evidence="4">
    <location>
        <begin position="2032"/>
        <end position="2046"/>
    </location>
</feature>
<dbReference type="Gene3D" id="2.30.39.10">
    <property type="entry name" value="Alpha-1-antitrypsin, domain 1"/>
    <property type="match status" value="2"/>
</dbReference>
<dbReference type="InterPro" id="IPR023795">
    <property type="entry name" value="Serpin_CS"/>
</dbReference>
<feature type="compositionally biased region" description="Polar residues" evidence="4">
    <location>
        <begin position="237"/>
        <end position="255"/>
    </location>
</feature>
<feature type="region of interest" description="Disordered" evidence="4">
    <location>
        <begin position="234"/>
        <end position="321"/>
    </location>
</feature>
<protein>
    <submittedName>
        <fullName evidence="7">Mucin-17 isoform X1</fullName>
    </submittedName>
</protein>
<keyword evidence="2" id="KW-0722">Serine protease inhibitor</keyword>
<feature type="region of interest" description="Disordered" evidence="4">
    <location>
        <begin position="1367"/>
        <end position="1390"/>
    </location>
</feature>
<dbReference type="GO" id="GO:0005615">
    <property type="term" value="C:extracellular space"/>
    <property type="evidence" value="ECO:0007669"/>
    <property type="project" value="InterPro"/>
</dbReference>
<feature type="compositionally biased region" description="Polar residues" evidence="4">
    <location>
        <begin position="1115"/>
        <end position="1138"/>
    </location>
</feature>
<feature type="compositionally biased region" description="Polar residues" evidence="4">
    <location>
        <begin position="793"/>
        <end position="807"/>
    </location>
</feature>
<dbReference type="GO" id="GO:0004867">
    <property type="term" value="F:serine-type endopeptidase inhibitor activity"/>
    <property type="evidence" value="ECO:0007669"/>
    <property type="project" value="UniProtKB-KW"/>
</dbReference>
<feature type="region of interest" description="Disordered" evidence="4">
    <location>
        <begin position="611"/>
        <end position="657"/>
    </location>
</feature>
<feature type="compositionally biased region" description="Polar residues" evidence="4">
    <location>
        <begin position="1622"/>
        <end position="1646"/>
    </location>
</feature>
<accession>A0AAJ7W0C6</accession>
<feature type="compositionally biased region" description="Basic and acidic residues" evidence="4">
    <location>
        <begin position="774"/>
        <end position="788"/>
    </location>
</feature>
<feature type="compositionally biased region" description="Polar residues" evidence="4">
    <location>
        <begin position="884"/>
        <end position="893"/>
    </location>
</feature>
<feature type="region of interest" description="Disordered" evidence="4">
    <location>
        <begin position="1840"/>
        <end position="1887"/>
    </location>
</feature>
<feature type="region of interest" description="Disordered" evidence="4">
    <location>
        <begin position="1098"/>
        <end position="1145"/>
    </location>
</feature>
<feature type="region of interest" description="Disordered" evidence="4">
    <location>
        <begin position="1926"/>
        <end position="2068"/>
    </location>
</feature>
<dbReference type="Pfam" id="PF00079">
    <property type="entry name" value="Serpin"/>
    <property type="match status" value="1"/>
</dbReference>
<dbReference type="InterPro" id="IPR042185">
    <property type="entry name" value="Serpin_sf_2"/>
</dbReference>
<feature type="domain" description="Serpin" evidence="5">
    <location>
        <begin position="2108"/>
        <end position="2536"/>
    </location>
</feature>
<feature type="compositionally biased region" description="Polar residues" evidence="4">
    <location>
        <begin position="628"/>
        <end position="647"/>
    </location>
</feature>
<dbReference type="SMART" id="SM00093">
    <property type="entry name" value="SERPIN"/>
    <property type="match status" value="1"/>
</dbReference>
<feature type="region of interest" description="Disordered" evidence="4">
    <location>
        <begin position="880"/>
        <end position="942"/>
    </location>
</feature>
<evidence type="ECO:0000313" key="6">
    <source>
        <dbReference type="Proteomes" id="UP000694920"/>
    </source>
</evidence>
<feature type="region of interest" description="Disordered" evidence="4">
    <location>
        <begin position="1034"/>
        <end position="1085"/>
    </location>
</feature>
<feature type="compositionally biased region" description="Basic and acidic residues" evidence="4">
    <location>
        <begin position="1869"/>
        <end position="1887"/>
    </location>
</feature>
<feature type="compositionally biased region" description="Polar residues" evidence="4">
    <location>
        <begin position="1376"/>
        <end position="1385"/>
    </location>
</feature>
<feature type="compositionally biased region" description="Basic and acidic residues" evidence="4">
    <location>
        <begin position="1604"/>
        <end position="1613"/>
    </location>
</feature>
<feature type="region of interest" description="Disordered" evidence="4">
    <location>
        <begin position="2476"/>
        <end position="2506"/>
    </location>
</feature>
<feature type="compositionally biased region" description="Polar residues" evidence="4">
    <location>
        <begin position="1987"/>
        <end position="2001"/>
    </location>
</feature>
<evidence type="ECO:0000256" key="2">
    <source>
        <dbReference type="ARBA" id="ARBA00022900"/>
    </source>
</evidence>
<feature type="region of interest" description="Disordered" evidence="4">
    <location>
        <begin position="689"/>
        <end position="719"/>
    </location>
</feature>
<dbReference type="PANTHER" id="PTHR11461">
    <property type="entry name" value="SERINE PROTEASE INHIBITOR, SERPIN"/>
    <property type="match status" value="1"/>
</dbReference>
<dbReference type="InterPro" id="IPR042178">
    <property type="entry name" value="Serpin_sf_1"/>
</dbReference>
<keyword evidence="1" id="KW-0646">Protease inhibitor</keyword>
<dbReference type="SUPFAM" id="SSF56574">
    <property type="entry name" value="Serpins"/>
    <property type="match status" value="1"/>
</dbReference>
<feature type="compositionally biased region" description="Low complexity" evidence="4">
    <location>
        <begin position="1687"/>
        <end position="1696"/>
    </location>
</feature>
<dbReference type="Proteomes" id="UP000694920">
    <property type="component" value="Unplaced"/>
</dbReference>
<feature type="compositionally biased region" description="Polar residues" evidence="4">
    <location>
        <begin position="828"/>
        <end position="842"/>
    </location>
</feature>
<dbReference type="RefSeq" id="XP_024939367.1">
    <property type="nucleotide sequence ID" value="XM_025083599.1"/>
</dbReference>
<feature type="region of interest" description="Disordered" evidence="4">
    <location>
        <begin position="731"/>
        <end position="759"/>
    </location>
</feature>
<name>A0AAJ7W0C6_CEPCN</name>
<feature type="compositionally biased region" description="Low complexity" evidence="4">
    <location>
        <begin position="1482"/>
        <end position="1502"/>
    </location>
</feature>
<feature type="region of interest" description="Disordered" evidence="4">
    <location>
        <begin position="1677"/>
        <end position="1696"/>
    </location>
</feature>
<evidence type="ECO:0000256" key="1">
    <source>
        <dbReference type="ARBA" id="ARBA00022690"/>
    </source>
</evidence>
<feature type="region of interest" description="Disordered" evidence="4">
    <location>
        <begin position="1403"/>
        <end position="1538"/>
    </location>
</feature>
<dbReference type="Gene3D" id="3.30.497.10">
    <property type="entry name" value="Antithrombin, subunit I, domain 2"/>
    <property type="match status" value="1"/>
</dbReference>
<feature type="compositionally biased region" description="Polar residues" evidence="4">
    <location>
        <begin position="1403"/>
        <end position="1428"/>
    </location>
</feature>
<dbReference type="GeneID" id="107266311"/>
<sequence>MVLMTSPINSTSISEYISSKMRGCLRGWLSLAALIMFANSKGTFALPVPDDEVDTTTRLLGSSVVTSVSVITGNDRGSAKGHHSSDFEKTKAIPGKFSEMPASPAVLLRPDRFQFYTLNKNGDVVTKQMTEQEIHSLIAAGGGQLPVEMHEPQKVGDEPSGGMKVADVVQNVQNVLKSELSKPMAVMTSVPTIPGHANAEWSSILPSILAGDVDSASLGTPELVMIPEMKPEPVKNVSETTEQDTPTESMQQLVPITTKEPVQAPEISETKPEQVPSASNDDTPTKEASHEPGTVVPVTTEVSQNPPEAAGTPLKQDTKPETISTTETIIPSKQDQETVTNLLGTPEPVKLQDEPETNKSVLAVSETSMTTEKPMIQVPVITMDIKPQTPETDMGEMPVFQMLNTISADTKNQSLDIVQEDDTKTVTELPGMVQQVVDTEKNTATLKPEIPEASGTAEGSEDILQVTEVMHAVPLIPVENSEILKEQPSVPNTASPEVLGGASVSTTIPEIVDDQQKIVSTSWTEPETVPLEITSSPNEIDMPHTVSVISETQSTSIKVEGLQENPAADLKPGEKPEIESSDTIQIDIKEKPEVPVVQNYSEGSVFTETKNLTVSSNVEDEMEKVTPTKETNVTAESVNPQTEISTPTEDEKPETSTLPGLFVQGVSLIENLLPESVSSIVTELISNKQPEATSTQEQKPSQTSAHTSEIPTVSDTGLSSSEVAADTMNSSISVKNPEPTDISTPQVAPVTVPETSTKQEEVLEKVQDTQFEAEIRKPEVQPETKPNVEKVISTLTNPEQSGTSEMNTGVVDQVPGSSSQETKPEASTADNKNSNGSADSSDLKLSTTATFMDAEKPVDSLSTELADSLSSMMSQISDAAPSVMTLSESTSTEPAEVVQSEPAVTVVEHGKVPAIKPDQETKFSEETEQTEIPESSVMTPNVSSVQLDTPAAVNASDIKSEITATNEVSAPASTEKVEELIKTEKPEIPINRIDLPDKNLYESTISEAINDAPVVDNKPEPSETETKVAMAEVVTDPARTETPKIPETQSNVEPSTKDSTQKTEISSEAPEITESMTPEIAPGNVSENIMIEMPVLQKEQTTGSPDENTEKVIDNTPSKQDTALIEDSQSSVTGTETPITRIDITDAKPEISSIVLTTPEDAEKSTESPVVRIQLTDAVSVINQMLETVPTQTSTSSLELLTLPENSKVSAGSIASGLIAGFPAGTTEVVSAAPEMVSASLISGISENSEETPSKDMSVKLEISKPETEENVKISMHPISTENIGTETNSESGPEKTVSTTEKIQDNTEQILDSHLNTVEVENESLEVKEKDQPQNPTERMPVESATEVPFVRIDLPVSGEKISMVADSEADVKTPANTETSKPAISTDKLVPAVTTEFLMTETGTESQNDSNTESATISEIPLTTISDAKGKPSFIKLESQDTKSETSETLVENVSETTSSMPEKILEETLITVQNDTVKSPESSTNTSSSASVAESTTATQDSATIKYEDSSTTNSEESEKTIKPETPIVRIDISPETSHIEIPQKIQLTDLPIVSTFVETKKPDQVPETTEQLKLTESMESPLTTVIPVKSPSESSTNVVAEEKPVENEKLSSGLDALKSQTNSNGATEISSKTSTAGINENDTTQKSDIKSDVISEDKQEMIRIEQITQPEKTKLEADTLNNSESPTTSTVPVTLTELLQPPKPIASLSQADTQSSNKSDNKKTEFVEIVPQKTQEIRIQVNDTAVLVTKHPISDETPQKLAETINQKPPTVQEGLKKTPEPEVVFTTKPETVYNKVETIPETSVNVAQTDKTALKPEENDRNVSQIMDSYMKLGEKEESKPSEVKNPETGDNVVPDVSGASKLKLNEEKTDKPVINNKDETKTNVEASLVSKDEGHYEKLGEKKKPVVTAVNSKPIVTDLKKEPTKEAAISASMTDEPQVSMNKEEYPYSKLGETIKTTKPLQSSQNIQAGTPALPTEQKRPSFTTPSNIKNSNSPIKGEDKQKPSLSIKKADHEGVSSSEEKWTLIPQQVPGSSVKTTNAPLKKPMKTSETGTTGSTSENNVEPADTIALEASQSASGLESSVKNLDHDMQYFARLCNELAFSFWTATNKGLSTARSLALSPFGMTSILAMVFLGARGPTSNQMNDVLKLDDVATFNPHLVFQNVTDTVSLARNQGIANAAFVRVLFADRNKVGRLMPFYKEQAQQFYEGFVAEVNFATISDLVRRRTNFLIRKQTGGRIKDFVKGNTVPLRSPLAALSANVFQTDCNSSGATSEGRDGELYFAVSPAIRQRKLVPVPATTWRSGVLAGYEPGLDATAIAMGGVDKLVSTIFVIPGQQGHAAPGDSLDRLEQRLVEGAFTQGAWEKLLKVLVPRPGLELQVPKFSHRSVVNATAALKRMGLEELFSNHADLKGINSARHNFHLADMLQINLFSTCGEENIITGRHHVEVYPASPLRNVRGRLDLSEEVDNYENIDASTPPQDFEEPEESHRTARQANASDKPRLKLDRPFLYFVRHNPTGLILHMGRFNPRLLP</sequence>
<dbReference type="InterPro" id="IPR036186">
    <property type="entry name" value="Serpin_sf"/>
</dbReference>
<feature type="region of interest" description="Disordered" evidence="4">
    <location>
        <begin position="1324"/>
        <end position="1346"/>
    </location>
</feature>
<dbReference type="PANTHER" id="PTHR11461:SF372">
    <property type="entry name" value="ACCESSORY GLAND PROTEIN ACP76A-RELATED"/>
    <property type="match status" value="1"/>
</dbReference>
<feature type="region of interest" description="Disordered" evidence="4">
    <location>
        <begin position="774"/>
        <end position="842"/>
    </location>
</feature>
<evidence type="ECO:0000256" key="4">
    <source>
        <dbReference type="SAM" id="MobiDB-lite"/>
    </source>
</evidence>
<feature type="compositionally biased region" description="Polar residues" evidence="4">
    <location>
        <begin position="932"/>
        <end position="942"/>
    </location>
</feature>
<feature type="compositionally biased region" description="Polar residues" evidence="4">
    <location>
        <begin position="1961"/>
        <end position="1975"/>
    </location>
</feature>
<feature type="compositionally biased region" description="Low complexity" evidence="4">
    <location>
        <begin position="291"/>
        <end position="302"/>
    </location>
</feature>
<feature type="compositionally biased region" description="Basic and acidic residues" evidence="4">
    <location>
        <begin position="2003"/>
        <end position="2029"/>
    </location>
</feature>
<proteinExistence type="inferred from homology"/>
<dbReference type="PROSITE" id="PS00284">
    <property type="entry name" value="SERPIN"/>
    <property type="match status" value="1"/>
</dbReference>
<gene>
    <name evidence="7" type="primary">LOC107266311</name>
</gene>
<evidence type="ECO:0000256" key="3">
    <source>
        <dbReference type="RuleBase" id="RU000411"/>
    </source>
</evidence>
<organism evidence="6 7">
    <name type="scientific">Cephus cinctus</name>
    <name type="common">Wheat stem sawfly</name>
    <dbReference type="NCBI Taxonomy" id="211228"/>
    <lineage>
        <taxon>Eukaryota</taxon>
        <taxon>Metazoa</taxon>
        <taxon>Ecdysozoa</taxon>
        <taxon>Arthropoda</taxon>
        <taxon>Hexapoda</taxon>
        <taxon>Insecta</taxon>
        <taxon>Pterygota</taxon>
        <taxon>Neoptera</taxon>
        <taxon>Endopterygota</taxon>
        <taxon>Hymenoptera</taxon>
        <taxon>Cephoidea</taxon>
        <taxon>Cephidae</taxon>
        <taxon>Cephus</taxon>
    </lineage>
</organism>